<proteinExistence type="predicted"/>
<protein>
    <submittedName>
        <fullName evidence="1">Uncharacterized protein</fullName>
    </submittedName>
</protein>
<name>A0A3B0YLP7_9ZZZZ</name>
<accession>A0A3B0YLP7</accession>
<gene>
    <name evidence="1" type="ORF">MNBD_GAMMA15-1972</name>
</gene>
<sequence>MPSAKDEIKQVLDNQPDDSSYDELLRELAFKRMVDKGLADSKQGKVVSNEEMHSRILSWRK</sequence>
<reference evidence="1" key="1">
    <citation type="submission" date="2018-06" db="EMBL/GenBank/DDBJ databases">
        <authorList>
            <person name="Zhirakovskaya E."/>
        </authorList>
    </citation>
    <scope>NUCLEOTIDE SEQUENCE</scope>
</reference>
<evidence type="ECO:0000313" key="1">
    <source>
        <dbReference type="EMBL" id="VAW75189.1"/>
    </source>
</evidence>
<organism evidence="1">
    <name type="scientific">hydrothermal vent metagenome</name>
    <dbReference type="NCBI Taxonomy" id="652676"/>
    <lineage>
        <taxon>unclassified sequences</taxon>
        <taxon>metagenomes</taxon>
        <taxon>ecological metagenomes</taxon>
    </lineage>
</organism>
<dbReference type="EMBL" id="UOFN01000046">
    <property type="protein sequence ID" value="VAW75189.1"/>
    <property type="molecule type" value="Genomic_DNA"/>
</dbReference>
<dbReference type="AlphaFoldDB" id="A0A3B0YLP7"/>